<keyword evidence="6" id="KW-1185">Reference proteome</keyword>
<dbReference type="Proteomes" id="UP001168338">
    <property type="component" value="Unassembled WGS sequence"/>
</dbReference>
<comment type="caution">
    <text evidence="5">The sequence shown here is derived from an EMBL/GenBank/DDBJ whole genome shotgun (WGS) entry which is preliminary data.</text>
</comment>
<dbReference type="CDD" id="cd10282">
    <property type="entry name" value="DNase1"/>
    <property type="match status" value="1"/>
</dbReference>
<dbReference type="PRINTS" id="PR00130">
    <property type="entry name" value="DNASEI"/>
</dbReference>
<evidence type="ECO:0000313" key="6">
    <source>
        <dbReference type="Proteomes" id="UP001168338"/>
    </source>
</evidence>
<evidence type="ECO:0000256" key="3">
    <source>
        <dbReference type="ARBA" id="ARBA00022801"/>
    </source>
</evidence>
<comment type="similarity">
    <text evidence="1">Belongs to the DNase I family.</text>
</comment>
<evidence type="ECO:0000259" key="4">
    <source>
        <dbReference type="Pfam" id="PF03372"/>
    </source>
</evidence>
<sequence>MTRLPFSRALPVCAVLILFIACTAGCTVNVSVPDVTVPDITVPSLPGTPEPTPTPIIIPTLEETATPTPTVTVAPPAANGTIRIGAFNIQVFGVTKAGKPEVMDVLAQIIRTYDLVAVQEVRDSSGTALPALLEAVNADGSNYTYVASERLGRTSSKEQYAYFYDRSTVELTAPGATYPEPEGTDPFHRQPFIAPFAARDGTFDAVYIVIHTDPDEATEEIDALDAVVEYARGIYPAEQDFIVLGDLNADGSYFDEDGATTMRGEEYTWLITNDFDTTTKSTDVTYDRIIITDGAGTDYAGEAGVFRFDTVYGLNQTMTEDVSDHYPVYAVFWTGRDGD</sequence>
<organism evidence="5 6">
    <name type="scientific">Methanoculleus frigidifontis</name>
    <dbReference type="NCBI Taxonomy" id="2584085"/>
    <lineage>
        <taxon>Archaea</taxon>
        <taxon>Methanobacteriati</taxon>
        <taxon>Methanobacteriota</taxon>
        <taxon>Stenosarchaea group</taxon>
        <taxon>Methanomicrobia</taxon>
        <taxon>Methanomicrobiales</taxon>
        <taxon>Methanomicrobiaceae</taxon>
        <taxon>Methanoculleus</taxon>
    </lineage>
</organism>
<feature type="domain" description="Endonuclease/exonuclease/phosphatase" evidence="4">
    <location>
        <begin position="86"/>
        <end position="325"/>
    </location>
</feature>
<dbReference type="PANTHER" id="PTHR11371:SF31">
    <property type="entry name" value="EXTRACELLULAR NUCLEASE"/>
    <property type="match status" value="1"/>
</dbReference>
<keyword evidence="3" id="KW-0378">Hydrolase</keyword>
<dbReference type="InterPro" id="IPR005135">
    <property type="entry name" value="Endo/exonuclease/phosphatase"/>
</dbReference>
<dbReference type="Pfam" id="PF03372">
    <property type="entry name" value="Exo_endo_phos"/>
    <property type="match status" value="1"/>
</dbReference>
<accession>A0ABT8M6P2</accession>
<dbReference type="EMBL" id="VCYH01000001">
    <property type="protein sequence ID" value="MDN7023604.1"/>
    <property type="molecule type" value="Genomic_DNA"/>
</dbReference>
<dbReference type="RefSeq" id="WP_301662647.1">
    <property type="nucleotide sequence ID" value="NZ_VCYH01000001.1"/>
</dbReference>
<name>A0ABT8M6P2_9EURY</name>
<dbReference type="SUPFAM" id="SSF56219">
    <property type="entry name" value="DNase I-like"/>
    <property type="match status" value="1"/>
</dbReference>
<dbReference type="PROSITE" id="PS51257">
    <property type="entry name" value="PROKAR_LIPOPROTEIN"/>
    <property type="match status" value="1"/>
</dbReference>
<dbReference type="SMART" id="SM00476">
    <property type="entry name" value="DNaseIc"/>
    <property type="match status" value="1"/>
</dbReference>
<reference evidence="5" key="1">
    <citation type="submission" date="2019-05" db="EMBL/GenBank/DDBJ databases">
        <title>Methanoculleus sp. FWC-SCC1, a methanogenic archaeon isolated from deep marine cold seep.</title>
        <authorList>
            <person name="Chen Y.-W."/>
            <person name="Chen S.-C."/>
            <person name="Teng N.-H."/>
            <person name="Lai M.-C."/>
        </authorList>
    </citation>
    <scope>NUCLEOTIDE SEQUENCE</scope>
    <source>
        <strain evidence="5">FWC-SCC1</strain>
    </source>
</reference>
<evidence type="ECO:0000256" key="2">
    <source>
        <dbReference type="ARBA" id="ARBA00022722"/>
    </source>
</evidence>
<dbReference type="PANTHER" id="PTHR11371">
    <property type="entry name" value="DEOXYRIBONUCLEASE"/>
    <property type="match status" value="1"/>
</dbReference>
<evidence type="ECO:0000256" key="1">
    <source>
        <dbReference type="ARBA" id="ARBA00007359"/>
    </source>
</evidence>
<proteinExistence type="inferred from homology"/>
<gene>
    <name evidence="5" type="ORF">FGU65_01600</name>
</gene>
<dbReference type="Gene3D" id="3.60.10.10">
    <property type="entry name" value="Endonuclease/exonuclease/phosphatase"/>
    <property type="match status" value="1"/>
</dbReference>
<keyword evidence="2" id="KW-0540">Nuclease</keyword>
<evidence type="ECO:0000313" key="5">
    <source>
        <dbReference type="EMBL" id="MDN7023604.1"/>
    </source>
</evidence>
<dbReference type="InterPro" id="IPR016202">
    <property type="entry name" value="DNase_I"/>
</dbReference>
<dbReference type="InterPro" id="IPR036691">
    <property type="entry name" value="Endo/exonu/phosph_ase_sf"/>
</dbReference>
<protein>
    <recommendedName>
        <fullName evidence="4">Endonuclease/exonuclease/phosphatase domain-containing protein</fullName>
    </recommendedName>
</protein>